<dbReference type="EMBL" id="FOYT01000003">
    <property type="protein sequence ID" value="SFR65696.1"/>
    <property type="molecule type" value="Genomic_DNA"/>
</dbReference>
<feature type="domain" description="DUF7344" evidence="1">
    <location>
        <begin position="11"/>
        <end position="88"/>
    </location>
</feature>
<evidence type="ECO:0000313" key="2">
    <source>
        <dbReference type="EMBL" id="SFR65696.1"/>
    </source>
</evidence>
<dbReference type="RefSeq" id="WP_089809415.1">
    <property type="nucleotide sequence ID" value="NZ_FOYT01000003.1"/>
</dbReference>
<reference evidence="3" key="1">
    <citation type="submission" date="2016-10" db="EMBL/GenBank/DDBJ databases">
        <authorList>
            <person name="Varghese N."/>
            <person name="Submissions S."/>
        </authorList>
    </citation>
    <scope>NUCLEOTIDE SEQUENCE [LARGE SCALE GENOMIC DNA]</scope>
    <source>
        <strain evidence="3">CGMCC 1.7736</strain>
    </source>
</reference>
<keyword evidence="3" id="KW-1185">Reference proteome</keyword>
<dbReference type="InterPro" id="IPR036388">
    <property type="entry name" value="WH-like_DNA-bd_sf"/>
</dbReference>
<sequence length="111" mass="12580">MSIHSLDACLQLVADRHRRRIIHHLRHETDGTSTFDDLVDQIHGRAFDFTNGPPLDREGLAIQLHHVHLPKLSAHGVVEFQHGSGVVRYHPDEQVETVLDSFTGDVWLPNP</sequence>
<dbReference type="Pfam" id="PF24035">
    <property type="entry name" value="DUF7344"/>
    <property type="match status" value="1"/>
</dbReference>
<gene>
    <name evidence="2" type="ORF">SAMN04487947_3178</name>
</gene>
<dbReference type="Proteomes" id="UP000198531">
    <property type="component" value="Unassembled WGS sequence"/>
</dbReference>
<dbReference type="AlphaFoldDB" id="A0A1I6IG69"/>
<dbReference type="OrthoDB" id="290356at2157"/>
<accession>A0A1I6IG69</accession>
<evidence type="ECO:0000313" key="3">
    <source>
        <dbReference type="Proteomes" id="UP000198531"/>
    </source>
</evidence>
<protein>
    <recommendedName>
        <fullName evidence="1">DUF7344 domain-containing protein</fullName>
    </recommendedName>
</protein>
<proteinExistence type="predicted"/>
<name>A0A1I6IG69_9EURY</name>
<organism evidence="2 3">
    <name type="scientific">Halogeometricum rufum</name>
    <dbReference type="NCBI Taxonomy" id="553469"/>
    <lineage>
        <taxon>Archaea</taxon>
        <taxon>Methanobacteriati</taxon>
        <taxon>Methanobacteriota</taxon>
        <taxon>Stenosarchaea group</taxon>
        <taxon>Halobacteria</taxon>
        <taxon>Halobacteriales</taxon>
        <taxon>Haloferacaceae</taxon>
        <taxon>Halogeometricum</taxon>
    </lineage>
</organism>
<evidence type="ECO:0000259" key="1">
    <source>
        <dbReference type="Pfam" id="PF24035"/>
    </source>
</evidence>
<dbReference type="InterPro" id="IPR055768">
    <property type="entry name" value="DUF7344"/>
</dbReference>
<dbReference type="Gene3D" id="1.10.10.10">
    <property type="entry name" value="Winged helix-like DNA-binding domain superfamily/Winged helix DNA-binding domain"/>
    <property type="match status" value="1"/>
</dbReference>